<dbReference type="PANTHER" id="PTHR34146:SF11">
    <property type="entry name" value="RIBONUCLEASE H-LIKE SUPERFAMILY PROTEIN"/>
    <property type="match status" value="1"/>
</dbReference>
<evidence type="ECO:0000259" key="2">
    <source>
        <dbReference type="Pfam" id="PF13456"/>
    </source>
</evidence>
<dbReference type="GO" id="GO:0004523">
    <property type="term" value="F:RNA-DNA hybrid ribonuclease activity"/>
    <property type="evidence" value="ECO:0007669"/>
    <property type="project" value="InterPro"/>
</dbReference>
<keyword evidence="5" id="KW-1185">Reference proteome</keyword>
<accession>A0A6D2HPZ0</accession>
<dbReference type="Proteomes" id="UP000467841">
    <property type="component" value="Unassembled WGS sequence"/>
</dbReference>
<proteinExistence type="predicted"/>
<feature type="domain" description="RNase H type-1" evidence="2">
    <location>
        <begin position="215"/>
        <end position="281"/>
    </location>
</feature>
<evidence type="ECO:0000259" key="3">
    <source>
        <dbReference type="Pfam" id="PF13966"/>
    </source>
</evidence>
<dbReference type="InterPro" id="IPR036397">
    <property type="entry name" value="RNaseH_sf"/>
</dbReference>
<dbReference type="InterPro" id="IPR044730">
    <property type="entry name" value="RNase_H-like_dom_plant"/>
</dbReference>
<dbReference type="CDD" id="cd06222">
    <property type="entry name" value="RNase_H_like"/>
    <property type="match status" value="1"/>
</dbReference>
<dbReference type="AlphaFoldDB" id="A0A6D2HPZ0"/>
<dbReference type="PANTHER" id="PTHR34146">
    <property type="entry name" value="POLYNUCLEOTIDYL TRANSFERASE, RIBONUCLEASE H-LIKE SUPERFAMILY PROTEIN-RELATED"/>
    <property type="match status" value="1"/>
</dbReference>
<dbReference type="InterPro" id="IPR026960">
    <property type="entry name" value="RVT-Znf"/>
</dbReference>
<dbReference type="EMBL" id="CACVBM020000333">
    <property type="protein sequence ID" value="CAA7017862.1"/>
    <property type="molecule type" value="Genomic_DNA"/>
</dbReference>
<protein>
    <recommendedName>
        <fullName evidence="6">RNase H type-1 domain-containing protein</fullName>
    </recommendedName>
</protein>
<dbReference type="GO" id="GO:0003676">
    <property type="term" value="F:nucleic acid binding"/>
    <property type="evidence" value="ECO:0007669"/>
    <property type="project" value="InterPro"/>
</dbReference>
<dbReference type="Pfam" id="PF13966">
    <property type="entry name" value="zf-RVT"/>
    <property type="match status" value="1"/>
</dbReference>
<sequence length="301" mass="33646">MKRTTAHLNPSQSKGAQDTFIWLPTKSGEYNVKTGYHTARAQEMEPDDPHLHQLNWIKDVWSGKFSPKLIVFLWKIIQRALPLGDNLLNHGLDNVCCIHCGDLEAWKLAPTTDSLDPAALLDFTRTFLLYKNQVCLPPTGINAGTIFPWICWAIWSTKNHLIFEERSFSPEETILKAIVDAKEWQLAQTLEKPAACKIISAKLYEIYDGQITVFTDGSWNTETKIAGMGWTFKDKEIRILSGKAAEPFVASPIIAEALAIKSALIQPLELGFLNLHIKSDAPSNPSPNSAKENQGDLQSSF</sequence>
<dbReference type="InterPro" id="IPR012337">
    <property type="entry name" value="RNaseH-like_sf"/>
</dbReference>
<gene>
    <name evidence="4" type="ORF">MERR_LOCUS5097</name>
</gene>
<dbReference type="Gene3D" id="3.30.420.10">
    <property type="entry name" value="Ribonuclease H-like superfamily/Ribonuclease H"/>
    <property type="match status" value="1"/>
</dbReference>
<evidence type="ECO:0000256" key="1">
    <source>
        <dbReference type="SAM" id="MobiDB-lite"/>
    </source>
</evidence>
<feature type="domain" description="Reverse transcriptase zinc-binding" evidence="3">
    <location>
        <begin position="30"/>
        <end position="102"/>
    </location>
</feature>
<feature type="region of interest" description="Disordered" evidence="1">
    <location>
        <begin position="282"/>
        <end position="301"/>
    </location>
</feature>
<comment type="caution">
    <text evidence="4">The sequence shown here is derived from an EMBL/GenBank/DDBJ whole genome shotgun (WGS) entry which is preliminary data.</text>
</comment>
<dbReference type="InterPro" id="IPR002156">
    <property type="entry name" value="RNaseH_domain"/>
</dbReference>
<dbReference type="Pfam" id="PF13456">
    <property type="entry name" value="RVT_3"/>
    <property type="match status" value="1"/>
</dbReference>
<feature type="compositionally biased region" description="Polar residues" evidence="1">
    <location>
        <begin position="291"/>
        <end position="301"/>
    </location>
</feature>
<dbReference type="OrthoDB" id="1112108at2759"/>
<evidence type="ECO:0000313" key="4">
    <source>
        <dbReference type="EMBL" id="CAA7017862.1"/>
    </source>
</evidence>
<evidence type="ECO:0000313" key="5">
    <source>
        <dbReference type="Proteomes" id="UP000467841"/>
    </source>
</evidence>
<organism evidence="4 5">
    <name type="scientific">Microthlaspi erraticum</name>
    <dbReference type="NCBI Taxonomy" id="1685480"/>
    <lineage>
        <taxon>Eukaryota</taxon>
        <taxon>Viridiplantae</taxon>
        <taxon>Streptophyta</taxon>
        <taxon>Embryophyta</taxon>
        <taxon>Tracheophyta</taxon>
        <taxon>Spermatophyta</taxon>
        <taxon>Magnoliopsida</taxon>
        <taxon>eudicotyledons</taxon>
        <taxon>Gunneridae</taxon>
        <taxon>Pentapetalae</taxon>
        <taxon>rosids</taxon>
        <taxon>malvids</taxon>
        <taxon>Brassicales</taxon>
        <taxon>Brassicaceae</taxon>
        <taxon>Coluteocarpeae</taxon>
        <taxon>Microthlaspi</taxon>
    </lineage>
</organism>
<evidence type="ECO:0008006" key="6">
    <source>
        <dbReference type="Google" id="ProtNLM"/>
    </source>
</evidence>
<name>A0A6D2HPZ0_9BRAS</name>
<reference evidence="4" key="1">
    <citation type="submission" date="2020-01" db="EMBL/GenBank/DDBJ databases">
        <authorList>
            <person name="Mishra B."/>
        </authorList>
    </citation>
    <scope>NUCLEOTIDE SEQUENCE [LARGE SCALE GENOMIC DNA]</scope>
</reference>
<dbReference type="SUPFAM" id="SSF53098">
    <property type="entry name" value="Ribonuclease H-like"/>
    <property type="match status" value="1"/>
</dbReference>